<dbReference type="OrthoDB" id="2356263at2"/>
<feature type="DNA-binding region" description="H-T-H motif" evidence="4">
    <location>
        <begin position="32"/>
        <end position="51"/>
    </location>
</feature>
<keyword evidence="3" id="KW-0804">Transcription</keyword>
<keyword evidence="1" id="KW-0805">Transcription regulation</keyword>
<dbReference type="RefSeq" id="WP_028598525.1">
    <property type="nucleotide sequence ID" value="NZ_BIMM01000102.1"/>
</dbReference>
<reference evidence="6 7" key="1">
    <citation type="submission" date="2017-05" db="EMBL/GenBank/DDBJ databases">
        <title>Functional genome analysis of Paenibacillus pasadenensis strain R16: insights on endophytic life style and antifungal activity.</title>
        <authorList>
            <person name="Passera A."/>
            <person name="Marcolungo L."/>
            <person name="Casati P."/>
            <person name="Brasca M."/>
            <person name="Quaglino F."/>
            <person name="Delledonne M."/>
        </authorList>
    </citation>
    <scope>NUCLEOTIDE SEQUENCE [LARGE SCALE GENOMIC DNA]</scope>
    <source>
        <strain evidence="6 7">R16</strain>
    </source>
</reference>
<dbReference type="SUPFAM" id="SSF46689">
    <property type="entry name" value="Homeodomain-like"/>
    <property type="match status" value="1"/>
</dbReference>
<dbReference type="PANTHER" id="PTHR30055">
    <property type="entry name" value="HTH-TYPE TRANSCRIPTIONAL REGULATOR RUTR"/>
    <property type="match status" value="1"/>
</dbReference>
<sequence>MTPAKGEAGDRRRQILDAAAALFAEQGYYKTTTADVARAVGVTQPYVFHFFKSKEALYLAVLESAAERIKSAFAEVDAPAAELEGAMGQAFYGLLASGCRSEVLLCMTAHAISDPTIRNFVSEEFALIHRRIGERFRRAGLPDPEFKAISFIGMGLAIALAELLALQEQMLACMESSFEG</sequence>
<evidence type="ECO:0000313" key="7">
    <source>
        <dbReference type="Proteomes" id="UP000234789"/>
    </source>
</evidence>
<evidence type="ECO:0000256" key="1">
    <source>
        <dbReference type="ARBA" id="ARBA00023015"/>
    </source>
</evidence>
<keyword evidence="2 4" id="KW-0238">DNA-binding</keyword>
<organism evidence="6 7">
    <name type="scientific">Paenibacillus pasadenensis</name>
    <dbReference type="NCBI Taxonomy" id="217090"/>
    <lineage>
        <taxon>Bacteria</taxon>
        <taxon>Bacillati</taxon>
        <taxon>Bacillota</taxon>
        <taxon>Bacilli</taxon>
        <taxon>Bacillales</taxon>
        <taxon>Paenibacillaceae</taxon>
        <taxon>Paenibacillus</taxon>
    </lineage>
</organism>
<evidence type="ECO:0000259" key="5">
    <source>
        <dbReference type="PROSITE" id="PS50977"/>
    </source>
</evidence>
<name>A0A2N5NB21_9BACL</name>
<dbReference type="PROSITE" id="PS50977">
    <property type="entry name" value="HTH_TETR_2"/>
    <property type="match status" value="1"/>
</dbReference>
<comment type="caution">
    <text evidence="6">The sequence shown here is derived from an EMBL/GenBank/DDBJ whole genome shotgun (WGS) entry which is preliminary data.</text>
</comment>
<dbReference type="Gene3D" id="1.10.357.10">
    <property type="entry name" value="Tetracycline Repressor, domain 2"/>
    <property type="match status" value="1"/>
</dbReference>
<dbReference type="InterPro" id="IPR001647">
    <property type="entry name" value="HTH_TetR"/>
</dbReference>
<protein>
    <submittedName>
        <fullName evidence="6">Transcriptional regulator, TetR family</fullName>
    </submittedName>
</protein>
<dbReference type="InterPro" id="IPR050109">
    <property type="entry name" value="HTH-type_TetR-like_transc_reg"/>
</dbReference>
<dbReference type="AlphaFoldDB" id="A0A2N5NB21"/>
<dbReference type="PANTHER" id="PTHR30055:SF234">
    <property type="entry name" value="HTH-TYPE TRANSCRIPTIONAL REGULATOR BETI"/>
    <property type="match status" value="1"/>
</dbReference>
<dbReference type="InterPro" id="IPR023772">
    <property type="entry name" value="DNA-bd_HTH_TetR-type_CS"/>
</dbReference>
<dbReference type="GO" id="GO:0003700">
    <property type="term" value="F:DNA-binding transcription factor activity"/>
    <property type="evidence" value="ECO:0007669"/>
    <property type="project" value="TreeGrafter"/>
</dbReference>
<dbReference type="Pfam" id="PF00440">
    <property type="entry name" value="TetR_N"/>
    <property type="match status" value="1"/>
</dbReference>
<dbReference type="PROSITE" id="PS01081">
    <property type="entry name" value="HTH_TETR_1"/>
    <property type="match status" value="1"/>
</dbReference>
<evidence type="ECO:0000256" key="4">
    <source>
        <dbReference type="PROSITE-ProRule" id="PRU00335"/>
    </source>
</evidence>
<evidence type="ECO:0000256" key="2">
    <source>
        <dbReference type="ARBA" id="ARBA00023125"/>
    </source>
</evidence>
<keyword evidence="7" id="KW-1185">Reference proteome</keyword>
<dbReference type="Proteomes" id="UP000234789">
    <property type="component" value="Unassembled WGS sequence"/>
</dbReference>
<dbReference type="InterPro" id="IPR009057">
    <property type="entry name" value="Homeodomain-like_sf"/>
</dbReference>
<proteinExistence type="predicted"/>
<dbReference type="GO" id="GO:0000976">
    <property type="term" value="F:transcription cis-regulatory region binding"/>
    <property type="evidence" value="ECO:0007669"/>
    <property type="project" value="TreeGrafter"/>
</dbReference>
<evidence type="ECO:0000256" key="3">
    <source>
        <dbReference type="ARBA" id="ARBA00023163"/>
    </source>
</evidence>
<dbReference type="EMBL" id="NFEZ01000003">
    <property type="protein sequence ID" value="PLT47504.1"/>
    <property type="molecule type" value="Genomic_DNA"/>
</dbReference>
<gene>
    <name evidence="6" type="ORF">B8V81_1728</name>
</gene>
<accession>A0A2N5NB21</accession>
<feature type="domain" description="HTH tetR-type" evidence="5">
    <location>
        <begin position="9"/>
        <end position="69"/>
    </location>
</feature>
<evidence type="ECO:0000313" key="6">
    <source>
        <dbReference type="EMBL" id="PLT47504.1"/>
    </source>
</evidence>
<dbReference type="PRINTS" id="PR00455">
    <property type="entry name" value="HTHTETR"/>
</dbReference>